<reference evidence="10" key="1">
    <citation type="submission" date="2017-07" db="EMBL/GenBank/DDBJ databases">
        <title>Taro Niue Genome Assembly and Annotation.</title>
        <authorList>
            <person name="Atibalentja N."/>
            <person name="Keating K."/>
            <person name="Fields C.J."/>
        </authorList>
    </citation>
    <scope>NUCLEOTIDE SEQUENCE</scope>
    <source>
        <strain evidence="10">Niue_2</strain>
        <tissue evidence="10">Leaf</tissue>
    </source>
</reference>
<name>A0A843XRR1_COLES</name>
<organism evidence="10 11">
    <name type="scientific">Colocasia esculenta</name>
    <name type="common">Wild taro</name>
    <name type="synonym">Arum esculentum</name>
    <dbReference type="NCBI Taxonomy" id="4460"/>
    <lineage>
        <taxon>Eukaryota</taxon>
        <taxon>Viridiplantae</taxon>
        <taxon>Streptophyta</taxon>
        <taxon>Embryophyta</taxon>
        <taxon>Tracheophyta</taxon>
        <taxon>Spermatophyta</taxon>
        <taxon>Magnoliopsida</taxon>
        <taxon>Liliopsida</taxon>
        <taxon>Araceae</taxon>
        <taxon>Aroideae</taxon>
        <taxon>Colocasieae</taxon>
        <taxon>Colocasia</taxon>
    </lineage>
</organism>
<dbReference type="InterPro" id="IPR050164">
    <property type="entry name" value="Peptidase_C19"/>
</dbReference>
<dbReference type="EC" id="3.4.19.12" evidence="7"/>
<feature type="non-terminal residue" evidence="10">
    <location>
        <position position="1"/>
    </location>
</feature>
<dbReference type="EMBL" id="NMUH01013125">
    <property type="protein sequence ID" value="MQM22519.1"/>
    <property type="molecule type" value="Genomic_DNA"/>
</dbReference>
<evidence type="ECO:0000256" key="2">
    <source>
        <dbReference type="ARBA" id="ARBA00009085"/>
    </source>
</evidence>
<evidence type="ECO:0000256" key="1">
    <source>
        <dbReference type="ARBA" id="ARBA00000707"/>
    </source>
</evidence>
<evidence type="ECO:0000313" key="11">
    <source>
        <dbReference type="Proteomes" id="UP000652761"/>
    </source>
</evidence>
<gene>
    <name evidence="10" type="ORF">Taro_055572</name>
</gene>
<accession>A0A843XRR1</accession>
<evidence type="ECO:0000259" key="9">
    <source>
        <dbReference type="PROSITE" id="PS50235"/>
    </source>
</evidence>
<dbReference type="InterPro" id="IPR038765">
    <property type="entry name" value="Papain-like_cys_pep_sf"/>
</dbReference>
<dbReference type="PROSITE" id="PS00972">
    <property type="entry name" value="USP_1"/>
    <property type="match status" value="1"/>
</dbReference>
<dbReference type="PROSITE" id="PS50235">
    <property type="entry name" value="USP_3"/>
    <property type="match status" value="1"/>
</dbReference>
<keyword evidence="8" id="KW-1133">Transmembrane helix</keyword>
<dbReference type="InterPro" id="IPR018200">
    <property type="entry name" value="USP_CS"/>
</dbReference>
<evidence type="ECO:0000256" key="4">
    <source>
        <dbReference type="ARBA" id="ARBA00022786"/>
    </source>
</evidence>
<keyword evidence="8" id="KW-0812">Transmembrane</keyword>
<dbReference type="PANTHER" id="PTHR24006:SF888">
    <property type="entry name" value="UBIQUITIN CARBOXYL-TERMINAL HYDROLASE 30"/>
    <property type="match status" value="1"/>
</dbReference>
<keyword evidence="4 7" id="KW-0833">Ubl conjugation pathway</keyword>
<dbReference type="InterPro" id="IPR028889">
    <property type="entry name" value="USP"/>
</dbReference>
<dbReference type="PANTHER" id="PTHR24006">
    <property type="entry name" value="UBIQUITIN CARBOXYL-TERMINAL HYDROLASE"/>
    <property type="match status" value="1"/>
</dbReference>
<keyword evidence="6 7" id="KW-0788">Thiol protease</keyword>
<dbReference type="AlphaFoldDB" id="A0A843XRR1"/>
<dbReference type="GO" id="GO:0006508">
    <property type="term" value="P:proteolysis"/>
    <property type="evidence" value="ECO:0007669"/>
    <property type="project" value="UniProtKB-KW"/>
</dbReference>
<dbReference type="GO" id="GO:0004843">
    <property type="term" value="F:cysteine-type deubiquitinase activity"/>
    <property type="evidence" value="ECO:0007669"/>
    <property type="project" value="UniProtKB-UniRule"/>
</dbReference>
<evidence type="ECO:0000256" key="3">
    <source>
        <dbReference type="ARBA" id="ARBA00022670"/>
    </source>
</evidence>
<keyword evidence="8" id="KW-0472">Membrane</keyword>
<dbReference type="PROSITE" id="PS00973">
    <property type="entry name" value="USP_2"/>
    <property type="match status" value="1"/>
</dbReference>
<dbReference type="Proteomes" id="UP000652761">
    <property type="component" value="Unassembled WGS sequence"/>
</dbReference>
<dbReference type="GO" id="GO:0005829">
    <property type="term" value="C:cytosol"/>
    <property type="evidence" value="ECO:0007669"/>
    <property type="project" value="TreeGrafter"/>
</dbReference>
<dbReference type="OrthoDB" id="2248014at2759"/>
<evidence type="ECO:0000256" key="5">
    <source>
        <dbReference type="ARBA" id="ARBA00022801"/>
    </source>
</evidence>
<dbReference type="GO" id="GO:0016579">
    <property type="term" value="P:protein deubiquitination"/>
    <property type="evidence" value="ECO:0007669"/>
    <property type="project" value="InterPro"/>
</dbReference>
<comment type="caution">
    <text evidence="10">The sequence shown here is derived from an EMBL/GenBank/DDBJ whole genome shotgun (WGS) entry which is preliminary data.</text>
</comment>
<comment type="function">
    <text evidence="7">Recognizes and hydrolyzes the peptide bond at the C-terminal Gly of ubiquitin. Involved in the processing of poly-ubiquitin precursors as well as that of ubiquitinated proteins.</text>
</comment>
<proteinExistence type="inferred from homology"/>
<keyword evidence="3 7" id="KW-0645">Protease</keyword>
<sequence>ESIREYKKFKRGQNAKTQFRFLVPTDLPKCQVQGAGGLRRKAAARPLKAVRRRVGNLLHKLRYGSKTPSLLKGFSTAEVHRLVAGILGVGIGVAGLLLALRNGNIPYLQVPWTTDERASSRVVYTVAGLHNLGNNCFLNVILQALASCGCFRSFLQNVLDADDLETEERAKKMPLTVTLVTLLEGLCVVREERVVLSPRRVMLEMEPYVSDFNLKRQQDAAEAFLLLLSSLEEEVSQCYVPNHGSLVDVSDSPSWVTASRVFKERRSECKRWQQWFFGKFGGIVGSILTCKSCSSQLSVDFEFFRCLPITPVLDKDSVKNDVCNLEGCLKHFVKAENLENYRCDRCSHIIALKYLCLKPEENEVKIKTLSQCVKFDSCDCKSIFLQDGLVWPTRFSCVSKRLIIARCPKILCIQLQRASMNKSGEIVKIEACLFLTRTCDANIFHGHISFPLVLDLFPFSVAANEILLKSSGESILKQVEQQESSTIYLNNLSMPWQLQLLPMRSFMREGFSGEAHIGDKPGTSIHVPSDDTSGAYNTDILFEGKNNYANHCSEASCLSTCQRSNEKVNASHSSAPSTSYSYSLTSVVEHYGGSGGGHYAVYRKVMLEQDCEDSMAQLQTADHRWVYASDHEVSEVSEDMVFRAEASLLFYERVDLVT</sequence>
<evidence type="ECO:0000256" key="7">
    <source>
        <dbReference type="RuleBase" id="RU366025"/>
    </source>
</evidence>
<dbReference type="SUPFAM" id="SSF54001">
    <property type="entry name" value="Cysteine proteinases"/>
    <property type="match status" value="1"/>
</dbReference>
<evidence type="ECO:0000256" key="8">
    <source>
        <dbReference type="SAM" id="Phobius"/>
    </source>
</evidence>
<dbReference type="Gene3D" id="3.90.70.10">
    <property type="entry name" value="Cysteine proteinases"/>
    <property type="match status" value="1"/>
</dbReference>
<evidence type="ECO:0000256" key="6">
    <source>
        <dbReference type="ARBA" id="ARBA00022807"/>
    </source>
</evidence>
<keyword evidence="11" id="KW-1185">Reference proteome</keyword>
<feature type="transmembrane region" description="Helical" evidence="8">
    <location>
        <begin position="82"/>
        <end position="100"/>
    </location>
</feature>
<comment type="catalytic activity">
    <reaction evidence="1 7">
        <text>Thiol-dependent hydrolysis of ester, thioester, amide, peptide and isopeptide bonds formed by the C-terminal Gly of ubiquitin (a 76-residue protein attached to proteins as an intracellular targeting signal).</text>
        <dbReference type="EC" id="3.4.19.12"/>
    </reaction>
</comment>
<evidence type="ECO:0000313" key="10">
    <source>
        <dbReference type="EMBL" id="MQM22519.1"/>
    </source>
</evidence>
<protein>
    <recommendedName>
        <fullName evidence="7">Ubiquitin carboxyl-terminal hydrolase</fullName>
        <ecNumber evidence="7">3.4.19.12</ecNumber>
    </recommendedName>
</protein>
<keyword evidence="5 7" id="KW-0378">Hydrolase</keyword>
<dbReference type="Pfam" id="PF00443">
    <property type="entry name" value="UCH"/>
    <property type="match status" value="1"/>
</dbReference>
<dbReference type="GO" id="GO:0005634">
    <property type="term" value="C:nucleus"/>
    <property type="evidence" value="ECO:0007669"/>
    <property type="project" value="TreeGrafter"/>
</dbReference>
<feature type="domain" description="USP" evidence="9">
    <location>
        <begin position="127"/>
        <end position="654"/>
    </location>
</feature>
<dbReference type="InterPro" id="IPR001394">
    <property type="entry name" value="Peptidase_C19_UCH"/>
</dbReference>
<comment type="similarity">
    <text evidence="2 7">Belongs to the peptidase C19 family.</text>
</comment>